<dbReference type="PANTHER" id="PTHR33937">
    <property type="entry name" value="IRON-MOLYBDENUM PROTEIN-RELATED-RELATED"/>
    <property type="match status" value="1"/>
</dbReference>
<sequence length="126" mass="13342">MNHMSKKRLAVPSVAPGGLSAVCSGHFGRCDCFTVVDVEEGKVIRSDVIQNPPHVHGGCTRPVQLLSAHQVDSLVVQGIGGGPLSGFRRAGIEVYQASEQTVEKVVDAFCAGKIAPIDDRNVCSHH</sequence>
<dbReference type="Gene3D" id="3.30.420.130">
    <property type="entry name" value="Dinitrogenase iron-molybdenum cofactor biosynthesis domain"/>
    <property type="match status" value="1"/>
</dbReference>
<dbReference type="EMBL" id="WNKU01000007">
    <property type="protein sequence ID" value="MTV48989.1"/>
    <property type="molecule type" value="Genomic_DNA"/>
</dbReference>
<gene>
    <name evidence="2" type="ORF">GJ688_08350</name>
</gene>
<dbReference type="InterPro" id="IPR003731">
    <property type="entry name" value="Di-Nase_FeMo-co_biosynth"/>
</dbReference>
<dbReference type="InterPro" id="IPR033913">
    <property type="entry name" value="MTH1175_dom"/>
</dbReference>
<keyword evidence="3" id="KW-1185">Reference proteome</keyword>
<evidence type="ECO:0000259" key="1">
    <source>
        <dbReference type="Pfam" id="PF02579"/>
    </source>
</evidence>
<dbReference type="InterPro" id="IPR051840">
    <property type="entry name" value="NifX/NifY_domain"/>
</dbReference>
<dbReference type="PANTHER" id="PTHR33937:SF2">
    <property type="entry name" value="DINITROGENASE IRON-MOLYBDENUM COFACTOR BIOSYNTHESIS DOMAIN-CONTAINING PROTEIN"/>
    <property type="match status" value="1"/>
</dbReference>
<dbReference type="CDD" id="cd00851">
    <property type="entry name" value="MTH1175"/>
    <property type="match status" value="1"/>
</dbReference>
<dbReference type="Pfam" id="PF02579">
    <property type="entry name" value="Nitro_FeMo-Co"/>
    <property type="match status" value="1"/>
</dbReference>
<evidence type="ECO:0000313" key="2">
    <source>
        <dbReference type="EMBL" id="MTV48989.1"/>
    </source>
</evidence>
<organism evidence="2 3">
    <name type="scientific">Heliobacterium mobile</name>
    <name type="common">Heliobacillus mobilis</name>
    <dbReference type="NCBI Taxonomy" id="28064"/>
    <lineage>
        <taxon>Bacteria</taxon>
        <taxon>Bacillati</taxon>
        <taxon>Bacillota</taxon>
        <taxon>Clostridia</taxon>
        <taxon>Eubacteriales</taxon>
        <taxon>Heliobacteriaceae</taxon>
        <taxon>Heliobacterium</taxon>
    </lineage>
</organism>
<dbReference type="InterPro" id="IPR036105">
    <property type="entry name" value="DiNase_FeMo-co_biosyn_sf"/>
</dbReference>
<evidence type="ECO:0000313" key="3">
    <source>
        <dbReference type="Proteomes" id="UP000430670"/>
    </source>
</evidence>
<comment type="caution">
    <text evidence="2">The sequence shown here is derived from an EMBL/GenBank/DDBJ whole genome shotgun (WGS) entry which is preliminary data.</text>
</comment>
<reference evidence="2 3" key="1">
    <citation type="submission" date="2019-11" db="EMBL/GenBank/DDBJ databases">
        <title>Whole-genome sequence of a the green, strictly anaerobic photosynthetic bacterium Heliobacillus mobilis DSM 6151.</title>
        <authorList>
            <person name="Kyndt J.A."/>
            <person name="Meyer T.E."/>
        </authorList>
    </citation>
    <scope>NUCLEOTIDE SEQUENCE [LARGE SCALE GENOMIC DNA]</scope>
    <source>
        <strain evidence="2 3">DSM 6151</strain>
    </source>
</reference>
<accession>A0A6I3SJC3</accession>
<protein>
    <submittedName>
        <fullName evidence="2">Dinitrogenase iron-molybdenum cofactor biosynthesis protein</fullName>
    </submittedName>
</protein>
<dbReference type="Proteomes" id="UP000430670">
    <property type="component" value="Unassembled WGS sequence"/>
</dbReference>
<dbReference type="OrthoDB" id="280278at2"/>
<dbReference type="SUPFAM" id="SSF53146">
    <property type="entry name" value="Nitrogenase accessory factor-like"/>
    <property type="match status" value="1"/>
</dbReference>
<name>A0A6I3SJC3_HELMO</name>
<proteinExistence type="predicted"/>
<dbReference type="AlphaFoldDB" id="A0A6I3SJC3"/>
<feature type="domain" description="Dinitrogenase iron-molybdenum cofactor biosynthesis" evidence="1">
    <location>
        <begin position="23"/>
        <end position="110"/>
    </location>
</feature>